<comment type="caution">
    <text evidence="3">The sequence shown here is derived from an EMBL/GenBank/DDBJ whole genome shotgun (WGS) entry which is preliminary data.</text>
</comment>
<proteinExistence type="predicted"/>
<dbReference type="SUPFAM" id="SSF51556">
    <property type="entry name" value="Metallo-dependent hydrolases"/>
    <property type="match status" value="1"/>
</dbReference>
<dbReference type="SUPFAM" id="SSF51338">
    <property type="entry name" value="Composite domain of metallo-dependent hydrolases"/>
    <property type="match status" value="1"/>
</dbReference>
<dbReference type="Gene3D" id="2.30.40.10">
    <property type="entry name" value="Urease, subunit C, domain 1"/>
    <property type="match status" value="1"/>
</dbReference>
<reference evidence="4" key="1">
    <citation type="journal article" date="2019" name="Int. J. Syst. Evol. Microbiol.">
        <title>The Global Catalogue of Microorganisms (GCM) 10K type strain sequencing project: providing services to taxonomists for standard genome sequencing and annotation.</title>
        <authorList>
            <consortium name="The Broad Institute Genomics Platform"/>
            <consortium name="The Broad Institute Genome Sequencing Center for Infectious Disease"/>
            <person name="Wu L."/>
            <person name="Ma J."/>
        </authorList>
    </citation>
    <scope>NUCLEOTIDE SEQUENCE [LARGE SCALE GENOMIC DNA]</scope>
    <source>
        <strain evidence="4">CECT 8482</strain>
    </source>
</reference>
<dbReference type="PANTHER" id="PTHR22642">
    <property type="entry name" value="IMIDAZOLONEPROPIONASE"/>
    <property type="match status" value="1"/>
</dbReference>
<dbReference type="Gene3D" id="3.10.310.70">
    <property type="match status" value="1"/>
</dbReference>
<accession>A0ABT8D5N0</accession>
<keyword evidence="3" id="KW-0378">Hydrolase</keyword>
<dbReference type="Proteomes" id="UP001243846">
    <property type="component" value="Unassembled WGS sequence"/>
</dbReference>
<dbReference type="Gene3D" id="3.20.20.140">
    <property type="entry name" value="Metal-dependent hydrolases"/>
    <property type="match status" value="1"/>
</dbReference>
<organism evidence="3 4">
    <name type="scientific">Paracoccus cavernae</name>
    <dbReference type="NCBI Taxonomy" id="1571207"/>
    <lineage>
        <taxon>Bacteria</taxon>
        <taxon>Pseudomonadati</taxon>
        <taxon>Pseudomonadota</taxon>
        <taxon>Alphaproteobacteria</taxon>
        <taxon>Rhodobacterales</taxon>
        <taxon>Paracoccaceae</taxon>
        <taxon>Paracoccus</taxon>
    </lineage>
</organism>
<dbReference type="InterPro" id="IPR011059">
    <property type="entry name" value="Metal-dep_hydrolase_composite"/>
</dbReference>
<dbReference type="InterPro" id="IPR013108">
    <property type="entry name" value="Amidohydro_3"/>
</dbReference>
<dbReference type="CDD" id="cd01300">
    <property type="entry name" value="YtcJ_like"/>
    <property type="match status" value="1"/>
</dbReference>
<dbReference type="EMBL" id="JAUFRC010000001">
    <property type="protein sequence ID" value="MDN3711203.1"/>
    <property type="molecule type" value="Genomic_DNA"/>
</dbReference>
<feature type="domain" description="Amidohydrolase 3" evidence="2">
    <location>
        <begin position="78"/>
        <end position="571"/>
    </location>
</feature>
<evidence type="ECO:0000256" key="1">
    <source>
        <dbReference type="SAM" id="SignalP"/>
    </source>
</evidence>
<evidence type="ECO:0000259" key="2">
    <source>
        <dbReference type="Pfam" id="PF07969"/>
    </source>
</evidence>
<dbReference type="GO" id="GO:0016787">
    <property type="term" value="F:hydrolase activity"/>
    <property type="evidence" value="ECO:0007669"/>
    <property type="project" value="UniProtKB-KW"/>
</dbReference>
<evidence type="ECO:0000313" key="3">
    <source>
        <dbReference type="EMBL" id="MDN3711203.1"/>
    </source>
</evidence>
<keyword evidence="1" id="KW-0732">Signal</keyword>
<keyword evidence="4" id="KW-1185">Reference proteome</keyword>
<dbReference type="EC" id="3.5.-.-" evidence="3"/>
<evidence type="ECO:0000313" key="4">
    <source>
        <dbReference type="Proteomes" id="UP001243846"/>
    </source>
</evidence>
<feature type="signal peptide" evidence="1">
    <location>
        <begin position="1"/>
        <end position="24"/>
    </location>
</feature>
<protein>
    <submittedName>
        <fullName evidence="3">Amidohydrolase</fullName>
        <ecNumber evidence="3">3.5.-.-</ecNumber>
    </submittedName>
</protein>
<gene>
    <name evidence="3" type="ORF">QWZ10_04030</name>
</gene>
<feature type="chain" id="PRO_5046351952" evidence="1">
    <location>
        <begin position="25"/>
        <end position="601"/>
    </location>
</feature>
<name>A0ABT8D5N0_9RHOB</name>
<sequence>MPGVTPLGIAAAVASCLIGSAAAAQDGSVDFILHNGKVVTQDPLKPQVEALAIDGGLIVASGTNSEILALASDGTERIDLEGRTVVPGLNDSHSHVVRAARFYNTELRWDGLTSLARGLEMVSEQAARTPEGQWVRVIGGWSPYQFDEKRMPTPAELTAASPDVPVFVLFLYSQGYLNRAGVEALGITAETEAPAGSRYELTEDGGAILHAEPDPMILYQAIGRLPGLGEEDQVNSARHFYRELNRFGITSAIDAGGGGHVFPQDYIGTQRLADGGEMSVRVSSYLFPQAPGKELASFEGWVKDWALNVNLADKLSHGFVLEGGGEFLVWSAGDFENWMAPRPDITTREGWHDELLAVTRYLLEQKWPIRIHATYDESVGHIMDVFEEADRLEREAGRSGFAGVRWAIDHAETISRGNIERIAKLGGGIAVQARLAYAGEFFKERYGGDVTANAPPIRDMLELGVPVGAGSDPTRVASYNPWVAMEWLVTGKTLGGEETRTGRQLLTREEALELYTVGSAWFSGEDALKGRLAPGQFADLAVLSDDYLTVPADDIGAIESLLTFTGGKVVYGAGPYAARMTALPAVCPDWSPVAQYGGWQD</sequence>
<dbReference type="InterPro" id="IPR032466">
    <property type="entry name" value="Metal_Hydrolase"/>
</dbReference>
<dbReference type="PANTHER" id="PTHR22642:SF21">
    <property type="entry name" value="PERIPLASMIC PROTEIN"/>
    <property type="match status" value="1"/>
</dbReference>
<dbReference type="InterPro" id="IPR033932">
    <property type="entry name" value="YtcJ-like"/>
</dbReference>
<dbReference type="Pfam" id="PF07969">
    <property type="entry name" value="Amidohydro_3"/>
    <property type="match status" value="1"/>
</dbReference>